<dbReference type="FunFam" id="3.20.20.10:FF:000002">
    <property type="entry name" value="Alanine racemase"/>
    <property type="match status" value="1"/>
</dbReference>
<dbReference type="Pfam" id="PF00842">
    <property type="entry name" value="Ala_racemase_C"/>
    <property type="match status" value="1"/>
</dbReference>
<evidence type="ECO:0000256" key="4">
    <source>
        <dbReference type="ARBA" id="ARBA00023235"/>
    </source>
</evidence>
<dbReference type="KEGG" id="hmr:Hipma_1572"/>
<sequence>MNFHSRSIVHLDNLHYNFGQISQFVGKSVNIIPVIKADAYGHGIVRIAKELSIYPNVAYLGIAHIKEGAMLRKRGVKKPILAMSCLDSFDINTMHEFSITPVAHNITLLERLIDYAKLNNTRIKLHLKFDTGMARLGIREEETQKTIELCKQNDKYIEIDGLMSHFSDSESDAQWTKKQLNRFKNIIKMFYDSGIYPRLTHIANSGAILSFKDTHLNCVRPGLAMYGYAPAVNLKKIIDLKPVLEIQSQLINIHVLKKGEGISYSRTFVADKDMKVGVVAFGYADGLPRSISNKFYCIVNGQRSKSIGTVCMDMFMCDLTDIEAKVSDDVIIMGQKNGISITADELAQKAGTISYEILTNIGKSIRVKRVYKR</sequence>
<dbReference type="CDD" id="cd00430">
    <property type="entry name" value="PLPDE_III_AR"/>
    <property type="match status" value="1"/>
</dbReference>
<keyword evidence="10" id="KW-1185">Reference proteome</keyword>
<dbReference type="Proteomes" id="UP000008139">
    <property type="component" value="Chromosome"/>
</dbReference>
<feature type="active site" description="Proton acceptor; specific for D-alanine" evidence="5">
    <location>
        <position position="36"/>
    </location>
</feature>
<feature type="binding site" evidence="5 7">
    <location>
        <position position="312"/>
    </location>
    <ligand>
        <name>substrate</name>
    </ligand>
</feature>
<dbReference type="AlphaFoldDB" id="F2LU65"/>
<keyword evidence="4 5" id="KW-0413">Isomerase</keyword>
<keyword evidence="3 5" id="KW-0663">Pyridoxal phosphate</keyword>
<reference evidence="10" key="2">
    <citation type="submission" date="2011-03" db="EMBL/GenBank/DDBJ databases">
        <title>The complete genome of Hippea maritima DSM 10411.</title>
        <authorList>
            <consortium name="US DOE Joint Genome Institute (JGI-PGF)"/>
            <person name="Lucas S."/>
            <person name="Copeland A."/>
            <person name="Lapidus A."/>
            <person name="Bruce D."/>
            <person name="Goodwin L."/>
            <person name="Pitluck S."/>
            <person name="Peters L."/>
            <person name="Kyrpides N."/>
            <person name="Mavromatis K."/>
            <person name="Pagani I."/>
            <person name="Ivanova N."/>
            <person name="Mikhailova N."/>
            <person name="Lu M."/>
            <person name="Detter J.C."/>
            <person name="Tapia R."/>
            <person name="Han C."/>
            <person name="Land M."/>
            <person name="Hauser L."/>
            <person name="Markowitz V."/>
            <person name="Cheng J.-F."/>
            <person name="Hugenholtz P."/>
            <person name="Woyke T."/>
            <person name="Wu D."/>
            <person name="Spring S."/>
            <person name="Schroeder M."/>
            <person name="Brambilla E."/>
            <person name="Klenk H.-P."/>
            <person name="Eisen J.A."/>
        </authorList>
    </citation>
    <scope>NUCLEOTIDE SEQUENCE [LARGE SCALE GENOMIC DNA]</scope>
    <source>
        <strain evidence="10">ATCC 700847 / DSM 10411 / MH2</strain>
    </source>
</reference>
<dbReference type="SUPFAM" id="SSF50621">
    <property type="entry name" value="Alanine racemase C-terminal domain-like"/>
    <property type="match status" value="1"/>
</dbReference>
<feature type="modified residue" description="N6-(pyridoxal phosphate)lysine" evidence="5 6">
    <location>
        <position position="36"/>
    </location>
</feature>
<dbReference type="SMART" id="SM01005">
    <property type="entry name" value="Ala_racemase_C"/>
    <property type="match status" value="1"/>
</dbReference>
<dbReference type="InParanoid" id="F2LU65"/>
<comment type="function">
    <text evidence="5">Catalyzes the interconversion of L-alanine and D-alanine. May also act on other amino acids.</text>
</comment>
<evidence type="ECO:0000256" key="7">
    <source>
        <dbReference type="PIRSR" id="PIRSR600821-52"/>
    </source>
</evidence>
<evidence type="ECO:0000256" key="5">
    <source>
        <dbReference type="HAMAP-Rule" id="MF_01201"/>
    </source>
</evidence>
<dbReference type="eggNOG" id="COG0787">
    <property type="taxonomic scope" value="Bacteria"/>
</dbReference>
<accession>F2LU65</accession>
<dbReference type="EMBL" id="CP002606">
    <property type="protein sequence ID" value="AEA34528.1"/>
    <property type="molecule type" value="Genomic_DNA"/>
</dbReference>
<evidence type="ECO:0000256" key="2">
    <source>
        <dbReference type="ARBA" id="ARBA00001933"/>
    </source>
</evidence>
<dbReference type="Gene3D" id="2.40.37.10">
    <property type="entry name" value="Lyase, Ornithine Decarboxylase, Chain A, domain 1"/>
    <property type="match status" value="1"/>
</dbReference>
<dbReference type="NCBIfam" id="TIGR00492">
    <property type="entry name" value="alr"/>
    <property type="match status" value="1"/>
</dbReference>
<dbReference type="InterPro" id="IPR000821">
    <property type="entry name" value="Ala_racemase"/>
</dbReference>
<protein>
    <recommendedName>
        <fullName evidence="5">Alanine racemase</fullName>
        <ecNumber evidence="5">5.1.1.1</ecNumber>
    </recommendedName>
</protein>
<dbReference type="RefSeq" id="WP_013682557.1">
    <property type="nucleotide sequence ID" value="NC_015318.1"/>
</dbReference>
<proteinExistence type="inferred from homology"/>
<name>F2LU65_HIPMA</name>
<dbReference type="InterPro" id="IPR029066">
    <property type="entry name" value="PLP-binding_barrel"/>
</dbReference>
<dbReference type="GO" id="GO:0008784">
    <property type="term" value="F:alanine racemase activity"/>
    <property type="evidence" value="ECO:0007669"/>
    <property type="project" value="UniProtKB-UniRule"/>
</dbReference>
<dbReference type="STRING" id="760142.Hipma_1572"/>
<evidence type="ECO:0000259" key="8">
    <source>
        <dbReference type="SMART" id="SM01005"/>
    </source>
</evidence>
<dbReference type="HOGENOM" id="CLU_028393_2_2_7"/>
<dbReference type="UniPathway" id="UPA00042">
    <property type="reaction ID" value="UER00497"/>
</dbReference>
<evidence type="ECO:0000256" key="6">
    <source>
        <dbReference type="PIRSR" id="PIRSR600821-50"/>
    </source>
</evidence>
<dbReference type="InterPro" id="IPR001608">
    <property type="entry name" value="Ala_racemase_N"/>
</dbReference>
<evidence type="ECO:0000313" key="10">
    <source>
        <dbReference type="Proteomes" id="UP000008139"/>
    </source>
</evidence>
<dbReference type="GO" id="GO:0005829">
    <property type="term" value="C:cytosol"/>
    <property type="evidence" value="ECO:0007669"/>
    <property type="project" value="TreeGrafter"/>
</dbReference>
<dbReference type="EC" id="5.1.1.1" evidence="5"/>
<gene>
    <name evidence="9" type="ordered locus">Hipma_1572</name>
</gene>
<dbReference type="HAMAP" id="MF_01201">
    <property type="entry name" value="Ala_racemase"/>
    <property type="match status" value="1"/>
</dbReference>
<organism evidence="9 10">
    <name type="scientific">Hippea maritima (strain ATCC 700847 / DSM 10411 / MH2)</name>
    <dbReference type="NCBI Taxonomy" id="760142"/>
    <lineage>
        <taxon>Bacteria</taxon>
        <taxon>Pseudomonadati</taxon>
        <taxon>Campylobacterota</taxon>
        <taxon>Desulfurellia</taxon>
        <taxon>Desulfurellales</taxon>
        <taxon>Hippeaceae</taxon>
        <taxon>Hippea</taxon>
    </lineage>
</organism>
<comment type="similarity">
    <text evidence="5">Belongs to the alanine racemase family.</text>
</comment>
<dbReference type="PANTHER" id="PTHR30511:SF0">
    <property type="entry name" value="ALANINE RACEMASE, CATABOLIC-RELATED"/>
    <property type="match status" value="1"/>
</dbReference>
<comment type="catalytic activity">
    <reaction evidence="1 5">
        <text>L-alanine = D-alanine</text>
        <dbReference type="Rhea" id="RHEA:20249"/>
        <dbReference type="ChEBI" id="CHEBI:57416"/>
        <dbReference type="ChEBI" id="CHEBI:57972"/>
        <dbReference type="EC" id="5.1.1.1"/>
    </reaction>
</comment>
<evidence type="ECO:0000313" key="9">
    <source>
        <dbReference type="EMBL" id="AEA34528.1"/>
    </source>
</evidence>
<evidence type="ECO:0000256" key="1">
    <source>
        <dbReference type="ARBA" id="ARBA00000316"/>
    </source>
</evidence>
<dbReference type="InterPro" id="IPR009006">
    <property type="entry name" value="Ala_racemase/Decarboxylase_C"/>
</dbReference>
<dbReference type="OrthoDB" id="9813814at2"/>
<dbReference type="Pfam" id="PF01168">
    <property type="entry name" value="Ala_racemase_N"/>
    <property type="match status" value="1"/>
</dbReference>
<dbReference type="GO" id="GO:0030170">
    <property type="term" value="F:pyridoxal phosphate binding"/>
    <property type="evidence" value="ECO:0007669"/>
    <property type="project" value="UniProtKB-UniRule"/>
</dbReference>
<reference evidence="9 10" key="1">
    <citation type="journal article" date="2011" name="Stand. Genomic Sci.">
        <title>Complete genome sequence of the thermophilic sulfur-reducer Hippea maritima type strain (MH(2)).</title>
        <authorList>
            <person name="Huntemann M."/>
            <person name="Lu M."/>
            <person name="Nolan M."/>
            <person name="Lapidus A."/>
            <person name="Lucas S."/>
            <person name="Hammon N."/>
            <person name="Deshpande S."/>
            <person name="Cheng J.F."/>
            <person name="Tapia R."/>
            <person name="Han C."/>
            <person name="Goodwin L."/>
            <person name="Pitluck S."/>
            <person name="Liolios K."/>
            <person name="Pagani I."/>
            <person name="Ivanova N."/>
            <person name="Ovchinikova G."/>
            <person name="Pati A."/>
            <person name="Chen A."/>
            <person name="Palaniappan K."/>
            <person name="Land M."/>
            <person name="Hauser L."/>
            <person name="Jeffries C.D."/>
            <person name="Detter J.C."/>
            <person name="Brambilla E.M."/>
            <person name="Rohde M."/>
            <person name="Spring S."/>
            <person name="Goker M."/>
            <person name="Woyke T."/>
            <person name="Bristow J."/>
            <person name="Eisen J.A."/>
            <person name="Markowitz V."/>
            <person name="Hugenholtz P."/>
            <person name="Kyrpides N.C."/>
            <person name="Klenk H.P."/>
            <person name="Mavromatis K."/>
        </authorList>
    </citation>
    <scope>NUCLEOTIDE SEQUENCE [LARGE SCALE GENOMIC DNA]</scope>
    <source>
        <strain evidence="10">ATCC 700847 / DSM 10411 / MH2</strain>
    </source>
</reference>
<dbReference type="PRINTS" id="PR00992">
    <property type="entry name" value="ALARACEMASE"/>
</dbReference>
<dbReference type="PROSITE" id="PS00395">
    <property type="entry name" value="ALANINE_RACEMASE"/>
    <property type="match status" value="1"/>
</dbReference>
<feature type="active site" description="Proton acceptor; specific for L-alanine" evidence="5">
    <location>
        <position position="264"/>
    </location>
</feature>
<dbReference type="PANTHER" id="PTHR30511">
    <property type="entry name" value="ALANINE RACEMASE"/>
    <property type="match status" value="1"/>
</dbReference>
<dbReference type="Gene3D" id="3.20.20.10">
    <property type="entry name" value="Alanine racemase"/>
    <property type="match status" value="1"/>
</dbReference>
<feature type="domain" description="Alanine racemase C-terminal" evidence="8">
    <location>
        <begin position="243"/>
        <end position="372"/>
    </location>
</feature>
<evidence type="ECO:0000256" key="3">
    <source>
        <dbReference type="ARBA" id="ARBA00022898"/>
    </source>
</evidence>
<dbReference type="GO" id="GO:0030632">
    <property type="term" value="P:D-alanine biosynthetic process"/>
    <property type="evidence" value="ECO:0007669"/>
    <property type="project" value="UniProtKB-UniRule"/>
</dbReference>
<dbReference type="SUPFAM" id="SSF51419">
    <property type="entry name" value="PLP-binding barrel"/>
    <property type="match status" value="1"/>
</dbReference>
<dbReference type="InterPro" id="IPR020622">
    <property type="entry name" value="Ala_racemase_pyridoxalP-BS"/>
</dbReference>
<dbReference type="FunCoup" id="F2LU65">
    <property type="interactions" value="339"/>
</dbReference>
<comment type="cofactor">
    <cofactor evidence="2 5 6">
        <name>pyridoxal 5'-phosphate</name>
        <dbReference type="ChEBI" id="CHEBI:597326"/>
    </cofactor>
</comment>
<feature type="binding site" evidence="5 7">
    <location>
        <position position="135"/>
    </location>
    <ligand>
        <name>substrate</name>
    </ligand>
</feature>
<dbReference type="InterPro" id="IPR011079">
    <property type="entry name" value="Ala_racemase_C"/>
</dbReference>
<comment type="pathway">
    <text evidence="5">Amino-acid biosynthesis; D-alanine biosynthesis; D-alanine from L-alanine: step 1/1.</text>
</comment>